<dbReference type="Gene3D" id="1.10.10.10">
    <property type="entry name" value="Winged helix-like DNA-binding domain superfamily/Winged helix DNA-binding domain"/>
    <property type="match status" value="1"/>
</dbReference>
<dbReference type="AlphaFoldDB" id="A0A1H1WUY3"/>
<keyword evidence="5" id="KW-0238">DNA-binding</keyword>
<dbReference type="InterPro" id="IPR036388">
    <property type="entry name" value="WH-like_DNA-bd_sf"/>
</dbReference>
<organism evidence="8 9">
    <name type="scientific">Bradyrhizobium canariense</name>
    <dbReference type="NCBI Taxonomy" id="255045"/>
    <lineage>
        <taxon>Bacteria</taxon>
        <taxon>Pseudomonadati</taxon>
        <taxon>Pseudomonadota</taxon>
        <taxon>Alphaproteobacteria</taxon>
        <taxon>Hyphomicrobiales</taxon>
        <taxon>Nitrobacteraceae</taxon>
        <taxon>Bradyrhizobium</taxon>
    </lineage>
</organism>
<dbReference type="InterPro" id="IPR050389">
    <property type="entry name" value="LysR-type_TF"/>
</dbReference>
<keyword evidence="6" id="KW-0804">Transcription</keyword>
<evidence type="ECO:0000256" key="2">
    <source>
        <dbReference type="ARBA" id="ARBA00009437"/>
    </source>
</evidence>
<dbReference type="PROSITE" id="PS50931">
    <property type="entry name" value="HTH_LYSR"/>
    <property type="match status" value="1"/>
</dbReference>
<evidence type="ECO:0000256" key="1">
    <source>
        <dbReference type="ARBA" id="ARBA00003502"/>
    </source>
</evidence>
<dbReference type="Gene3D" id="3.40.190.10">
    <property type="entry name" value="Periplasmic binding protein-like II"/>
    <property type="match status" value="2"/>
</dbReference>
<dbReference type="GO" id="GO:0003677">
    <property type="term" value="F:DNA binding"/>
    <property type="evidence" value="ECO:0007669"/>
    <property type="project" value="UniProtKB-KW"/>
</dbReference>
<dbReference type="SUPFAM" id="SSF46785">
    <property type="entry name" value="Winged helix' DNA-binding domain"/>
    <property type="match status" value="1"/>
</dbReference>
<feature type="domain" description="HTH lysR-type" evidence="7">
    <location>
        <begin position="6"/>
        <end position="63"/>
    </location>
</feature>
<evidence type="ECO:0000256" key="5">
    <source>
        <dbReference type="ARBA" id="ARBA00023125"/>
    </source>
</evidence>
<evidence type="ECO:0000256" key="4">
    <source>
        <dbReference type="ARBA" id="ARBA00023015"/>
    </source>
</evidence>
<dbReference type="Pfam" id="PF03466">
    <property type="entry name" value="LysR_substrate"/>
    <property type="match status" value="1"/>
</dbReference>
<accession>A0A1H1WUY3</accession>
<sequence>MRPRSLDLNLLVMLEALVAERSVSGAAVRLGLTQSAVSHALRRLRATFNDELFIRSSRGMEPTLRAIEIADATRNALENIGIAIDRSATFDPATAARSFNLRISEYVSSHLLQRLCPELRKLAPGIHISAAHFTGESREDEIVGDEIHVRLGSSLRQPQQDNRLRVLEEHFVVLMSKKNPARARKMTLSLYASLAHVKVAGTIGTNVIDDALKIRGLRREIVYQVPSWRDARHIVGATDLVAAIPARWALDRDSSRRCAVSPFPLNDVTFAIDLEWHSRFNRDPAHAWLRSLIAEQFR</sequence>
<evidence type="ECO:0000313" key="8">
    <source>
        <dbReference type="EMBL" id="SDT00934.1"/>
    </source>
</evidence>
<dbReference type="PANTHER" id="PTHR30118:SF15">
    <property type="entry name" value="TRANSCRIPTIONAL REGULATORY PROTEIN"/>
    <property type="match status" value="1"/>
</dbReference>
<dbReference type="CDD" id="cd08417">
    <property type="entry name" value="PBP2_Nitroaromatics_like"/>
    <property type="match status" value="1"/>
</dbReference>
<dbReference type="RefSeq" id="WP_146688523.1">
    <property type="nucleotide sequence ID" value="NZ_LT629750.1"/>
</dbReference>
<keyword evidence="4" id="KW-0805">Transcription regulation</keyword>
<dbReference type="PRINTS" id="PR00039">
    <property type="entry name" value="HTHLYSR"/>
</dbReference>
<dbReference type="PANTHER" id="PTHR30118">
    <property type="entry name" value="HTH-TYPE TRANSCRIPTIONAL REGULATOR LEUO-RELATED"/>
    <property type="match status" value="1"/>
</dbReference>
<evidence type="ECO:0000259" key="7">
    <source>
        <dbReference type="PROSITE" id="PS50931"/>
    </source>
</evidence>
<name>A0A1H1WUY3_9BRAD</name>
<comment type="similarity">
    <text evidence="2">Belongs to the LysR transcriptional regulatory family.</text>
</comment>
<keyword evidence="9" id="KW-1185">Reference proteome</keyword>
<proteinExistence type="inferred from homology"/>
<comment type="function">
    <text evidence="1">NodD regulates the expression of the nodABCFE genes which encode other nodulation proteins. NodD is also a negative regulator of its own expression. Binds flavonoids as inducers.</text>
</comment>
<dbReference type="EMBL" id="LT629750">
    <property type="protein sequence ID" value="SDT00934.1"/>
    <property type="molecule type" value="Genomic_DNA"/>
</dbReference>
<gene>
    <name evidence="8" type="ORF">SAMN05444158_4027</name>
</gene>
<dbReference type="Pfam" id="PF00126">
    <property type="entry name" value="HTH_1"/>
    <property type="match status" value="1"/>
</dbReference>
<dbReference type="InterPro" id="IPR036390">
    <property type="entry name" value="WH_DNA-bd_sf"/>
</dbReference>
<evidence type="ECO:0000256" key="3">
    <source>
        <dbReference type="ARBA" id="ARBA00022458"/>
    </source>
</evidence>
<dbReference type="InterPro" id="IPR000847">
    <property type="entry name" value="LysR_HTH_N"/>
</dbReference>
<dbReference type="Proteomes" id="UP000243904">
    <property type="component" value="Chromosome I"/>
</dbReference>
<reference evidence="9" key="1">
    <citation type="submission" date="2016-10" db="EMBL/GenBank/DDBJ databases">
        <authorList>
            <person name="Varghese N."/>
            <person name="Submissions S."/>
        </authorList>
    </citation>
    <scope>NUCLEOTIDE SEQUENCE [LARGE SCALE GENOMIC DNA]</scope>
    <source>
        <strain evidence="9">GAS369</strain>
    </source>
</reference>
<evidence type="ECO:0000256" key="6">
    <source>
        <dbReference type="ARBA" id="ARBA00023163"/>
    </source>
</evidence>
<dbReference type="InterPro" id="IPR037402">
    <property type="entry name" value="YidZ_PBP2"/>
</dbReference>
<dbReference type="SUPFAM" id="SSF53850">
    <property type="entry name" value="Periplasmic binding protein-like II"/>
    <property type="match status" value="1"/>
</dbReference>
<evidence type="ECO:0000313" key="9">
    <source>
        <dbReference type="Proteomes" id="UP000243904"/>
    </source>
</evidence>
<dbReference type="InterPro" id="IPR005119">
    <property type="entry name" value="LysR_subst-bd"/>
</dbReference>
<protein>
    <submittedName>
        <fullName evidence="8">Transcriptional regulator, LysR family</fullName>
    </submittedName>
</protein>
<dbReference type="GO" id="GO:0003700">
    <property type="term" value="F:DNA-binding transcription factor activity"/>
    <property type="evidence" value="ECO:0007669"/>
    <property type="project" value="InterPro"/>
</dbReference>
<keyword evidence="3" id="KW-0536">Nodulation</keyword>